<keyword evidence="3" id="KW-1185">Reference proteome</keyword>
<gene>
    <name evidence="1" type="ORF">C1SCF055_LOCUS16530</name>
</gene>
<sequence>YNATISACGKGLEWQLALMLFQDMGAAALPSDFFAYSAVLSAVTSAATGSEVHQLQDRLRGHLRKRIKNCRK</sequence>
<dbReference type="EMBL" id="CAMXCT020001369">
    <property type="protein sequence ID" value="CAL1142830.1"/>
    <property type="molecule type" value="Genomic_DNA"/>
</dbReference>
<comment type="caution">
    <text evidence="1">The sequence shown here is derived from an EMBL/GenBank/DDBJ whole genome shotgun (WGS) entry which is preliminary data.</text>
</comment>
<evidence type="ECO:0008006" key="4">
    <source>
        <dbReference type="Google" id="ProtNLM"/>
    </source>
</evidence>
<dbReference type="AlphaFoldDB" id="A0A9P1CDD1"/>
<accession>A0A9P1CDD1</accession>
<dbReference type="EMBL" id="CAMXCT010001369">
    <property type="protein sequence ID" value="CAI3989455.1"/>
    <property type="molecule type" value="Genomic_DNA"/>
</dbReference>
<dbReference type="EMBL" id="CAMXCT030001369">
    <property type="protein sequence ID" value="CAL4776767.1"/>
    <property type="molecule type" value="Genomic_DNA"/>
</dbReference>
<reference evidence="1" key="1">
    <citation type="submission" date="2022-10" db="EMBL/GenBank/DDBJ databases">
        <authorList>
            <person name="Chen Y."/>
            <person name="Dougan E. K."/>
            <person name="Chan C."/>
            <person name="Rhodes N."/>
            <person name="Thang M."/>
        </authorList>
    </citation>
    <scope>NUCLEOTIDE SEQUENCE</scope>
</reference>
<reference evidence="2 3" key="2">
    <citation type="submission" date="2024-05" db="EMBL/GenBank/DDBJ databases">
        <authorList>
            <person name="Chen Y."/>
            <person name="Shah S."/>
            <person name="Dougan E. K."/>
            <person name="Thang M."/>
            <person name="Chan C."/>
        </authorList>
    </citation>
    <scope>NUCLEOTIDE SEQUENCE [LARGE SCALE GENOMIC DNA]</scope>
</reference>
<name>A0A9P1CDD1_9DINO</name>
<feature type="non-terminal residue" evidence="1">
    <location>
        <position position="1"/>
    </location>
</feature>
<proteinExistence type="predicted"/>
<dbReference type="OrthoDB" id="185373at2759"/>
<organism evidence="1">
    <name type="scientific">Cladocopium goreaui</name>
    <dbReference type="NCBI Taxonomy" id="2562237"/>
    <lineage>
        <taxon>Eukaryota</taxon>
        <taxon>Sar</taxon>
        <taxon>Alveolata</taxon>
        <taxon>Dinophyceae</taxon>
        <taxon>Suessiales</taxon>
        <taxon>Symbiodiniaceae</taxon>
        <taxon>Cladocopium</taxon>
    </lineage>
</organism>
<evidence type="ECO:0000313" key="1">
    <source>
        <dbReference type="EMBL" id="CAI3989455.1"/>
    </source>
</evidence>
<evidence type="ECO:0000313" key="3">
    <source>
        <dbReference type="Proteomes" id="UP001152797"/>
    </source>
</evidence>
<dbReference type="Proteomes" id="UP001152797">
    <property type="component" value="Unassembled WGS sequence"/>
</dbReference>
<dbReference type="InterPro" id="IPR011990">
    <property type="entry name" value="TPR-like_helical_dom_sf"/>
</dbReference>
<evidence type="ECO:0000313" key="2">
    <source>
        <dbReference type="EMBL" id="CAL4776767.1"/>
    </source>
</evidence>
<dbReference type="Gene3D" id="1.25.40.10">
    <property type="entry name" value="Tetratricopeptide repeat domain"/>
    <property type="match status" value="1"/>
</dbReference>
<protein>
    <recommendedName>
        <fullName evidence="4">Pentatricopeptide repeat-containing protein</fullName>
    </recommendedName>
</protein>